<dbReference type="Proteomes" id="UP000624244">
    <property type="component" value="Unassembled WGS sequence"/>
</dbReference>
<name>A0A8H5Z7T1_COCSA</name>
<evidence type="ECO:0000313" key="1">
    <source>
        <dbReference type="EMBL" id="KAF5845198.1"/>
    </source>
</evidence>
<accession>A0A8H5Z7T1</accession>
<proteinExistence type="predicted"/>
<comment type="caution">
    <text evidence="1">The sequence shown here is derived from an EMBL/GenBank/DDBJ whole genome shotgun (WGS) entry which is preliminary data.</text>
</comment>
<dbReference type="EMBL" id="WNKQ01000020">
    <property type="protein sequence ID" value="KAF5845198.1"/>
    <property type="molecule type" value="Genomic_DNA"/>
</dbReference>
<sequence>MLAMLTSSLDLTYIHVIIYEQRPPSRTTQSAQPAQHVERHAMLSKTDTLSRMSGLPARLFNWRLDSPDWCTISGNISYCPQ</sequence>
<gene>
    <name evidence="1" type="ORF">GGP41_001327</name>
</gene>
<protein>
    <submittedName>
        <fullName evidence="1">Uncharacterized protein</fullName>
    </submittedName>
</protein>
<evidence type="ECO:0000313" key="2">
    <source>
        <dbReference type="Proteomes" id="UP000624244"/>
    </source>
</evidence>
<reference evidence="1" key="1">
    <citation type="submission" date="2019-11" db="EMBL/GenBank/DDBJ databases">
        <title>Bipolaris sorokiniana Genome sequencing.</title>
        <authorList>
            <person name="Wang H."/>
        </authorList>
    </citation>
    <scope>NUCLEOTIDE SEQUENCE</scope>
</reference>
<dbReference type="AlphaFoldDB" id="A0A8H5Z7T1"/>
<organism evidence="1 2">
    <name type="scientific">Cochliobolus sativus</name>
    <name type="common">Common root rot and spot blotch fungus</name>
    <name type="synonym">Bipolaris sorokiniana</name>
    <dbReference type="NCBI Taxonomy" id="45130"/>
    <lineage>
        <taxon>Eukaryota</taxon>
        <taxon>Fungi</taxon>
        <taxon>Dikarya</taxon>
        <taxon>Ascomycota</taxon>
        <taxon>Pezizomycotina</taxon>
        <taxon>Dothideomycetes</taxon>
        <taxon>Pleosporomycetidae</taxon>
        <taxon>Pleosporales</taxon>
        <taxon>Pleosporineae</taxon>
        <taxon>Pleosporaceae</taxon>
        <taxon>Bipolaris</taxon>
    </lineage>
</organism>